<feature type="region of interest" description="Disordered" evidence="14">
    <location>
        <begin position="1"/>
        <end position="42"/>
    </location>
</feature>
<dbReference type="SUPFAM" id="SSF52540">
    <property type="entry name" value="P-loop containing nucleoside triphosphate hydrolases"/>
    <property type="match status" value="1"/>
</dbReference>
<keyword evidence="11" id="KW-0539">Nucleus</keyword>
<evidence type="ECO:0000256" key="13">
    <source>
        <dbReference type="PIRNR" id="PIRNR001767"/>
    </source>
</evidence>
<dbReference type="Proteomes" id="UP000789508">
    <property type="component" value="Unassembled WGS sequence"/>
</dbReference>
<comment type="similarity">
    <text evidence="3">Belongs to the ORC1 family.</text>
</comment>
<keyword evidence="17" id="KW-1185">Reference proteome</keyword>
<dbReference type="EMBL" id="CAJVPS010000202">
    <property type="protein sequence ID" value="CAG8464406.1"/>
    <property type="molecule type" value="Genomic_DNA"/>
</dbReference>
<protein>
    <recommendedName>
        <fullName evidence="13">Cell division control protein</fullName>
    </recommendedName>
</protein>
<dbReference type="FunFam" id="3.40.50.300:FF:000199">
    <property type="entry name" value="Origin recognition complex subunit 1"/>
    <property type="match status" value="1"/>
</dbReference>
<dbReference type="PANTHER" id="PTHR10763">
    <property type="entry name" value="CELL DIVISION CONTROL PROTEIN 6-RELATED"/>
    <property type="match status" value="1"/>
</dbReference>
<proteinExistence type="inferred from homology"/>
<dbReference type="SMART" id="SM00382">
    <property type="entry name" value="AAA"/>
    <property type="match status" value="1"/>
</dbReference>
<evidence type="ECO:0000256" key="6">
    <source>
        <dbReference type="ARBA" id="ARBA00022723"/>
    </source>
</evidence>
<dbReference type="Gene3D" id="1.10.10.10">
    <property type="entry name" value="Winged helix-like DNA-binding domain superfamily/Winged helix DNA-binding domain"/>
    <property type="match status" value="1"/>
</dbReference>
<dbReference type="PANTHER" id="PTHR10763:SF23">
    <property type="entry name" value="ORIGIN RECOGNITION COMPLEX SUBUNIT 1"/>
    <property type="match status" value="1"/>
</dbReference>
<dbReference type="GO" id="GO:0003688">
    <property type="term" value="F:DNA replication origin binding"/>
    <property type="evidence" value="ECO:0007669"/>
    <property type="project" value="UniProtKB-ARBA"/>
</dbReference>
<dbReference type="Pfam" id="PF09079">
    <property type="entry name" value="WHD_Cdc6"/>
    <property type="match status" value="1"/>
</dbReference>
<evidence type="ECO:0000256" key="9">
    <source>
        <dbReference type="ARBA" id="ARBA00022842"/>
    </source>
</evidence>
<keyword evidence="5" id="KW-0235">DNA replication</keyword>
<evidence type="ECO:0000256" key="8">
    <source>
        <dbReference type="ARBA" id="ARBA00022840"/>
    </source>
</evidence>
<keyword evidence="10" id="KW-0238">DNA-binding</keyword>
<dbReference type="SUPFAM" id="SSF46785">
    <property type="entry name" value="Winged helix' DNA-binding domain"/>
    <property type="match status" value="1"/>
</dbReference>
<gene>
    <name evidence="16" type="ORF">ALEPTO_LOCUS1702</name>
</gene>
<dbReference type="Pfam" id="PF00004">
    <property type="entry name" value="AAA"/>
    <property type="match status" value="1"/>
</dbReference>
<keyword evidence="4" id="KW-0132">Cell division</keyword>
<evidence type="ECO:0000256" key="11">
    <source>
        <dbReference type="ARBA" id="ARBA00023242"/>
    </source>
</evidence>
<keyword evidence="8" id="KW-0067">ATP-binding</keyword>
<evidence type="ECO:0000256" key="4">
    <source>
        <dbReference type="ARBA" id="ARBA00022618"/>
    </source>
</evidence>
<keyword evidence="12" id="KW-0131">Cell cycle</keyword>
<dbReference type="GO" id="GO:0005524">
    <property type="term" value="F:ATP binding"/>
    <property type="evidence" value="ECO:0007669"/>
    <property type="project" value="UniProtKB-KW"/>
</dbReference>
<name>A0A9N8VY56_9GLOM</name>
<dbReference type="GO" id="GO:0006270">
    <property type="term" value="P:DNA replication initiation"/>
    <property type="evidence" value="ECO:0007669"/>
    <property type="project" value="UniProtKB-UniRule"/>
</dbReference>
<evidence type="ECO:0000313" key="17">
    <source>
        <dbReference type="Proteomes" id="UP000789508"/>
    </source>
</evidence>
<evidence type="ECO:0000259" key="15">
    <source>
        <dbReference type="SMART" id="SM00382"/>
    </source>
</evidence>
<keyword evidence="6" id="KW-0479">Metal-binding</keyword>
<evidence type="ECO:0000313" key="16">
    <source>
        <dbReference type="EMBL" id="CAG8464406.1"/>
    </source>
</evidence>
<dbReference type="InterPro" id="IPR003959">
    <property type="entry name" value="ATPase_AAA_core"/>
</dbReference>
<dbReference type="AlphaFoldDB" id="A0A9N8VY56"/>
<dbReference type="CDD" id="cd00009">
    <property type="entry name" value="AAA"/>
    <property type="match status" value="1"/>
</dbReference>
<dbReference type="InterPro" id="IPR036390">
    <property type="entry name" value="WH_DNA-bd_sf"/>
</dbReference>
<dbReference type="InterPro" id="IPR003593">
    <property type="entry name" value="AAA+_ATPase"/>
</dbReference>
<dbReference type="InterPro" id="IPR027417">
    <property type="entry name" value="P-loop_NTPase"/>
</dbReference>
<evidence type="ECO:0000256" key="10">
    <source>
        <dbReference type="ARBA" id="ARBA00023125"/>
    </source>
</evidence>
<dbReference type="GO" id="GO:0016887">
    <property type="term" value="F:ATP hydrolysis activity"/>
    <property type="evidence" value="ECO:0007669"/>
    <property type="project" value="InterPro"/>
</dbReference>
<evidence type="ECO:0000256" key="2">
    <source>
        <dbReference type="ARBA" id="ARBA00006184"/>
    </source>
</evidence>
<sequence length="441" mass="49997">MPRPRKRILIPLSGPEEEKAPSTPRNKRNSSLMKVKTPPKKKRAVELESPLERARKLLHVSAVPESLPCRESETSQILSYVQEAIKEKNGTCIYISGTPGTGKTASVREIIKVLQAKVDTKDLNRFKYTEINALKLSDPLKTYCALWESLSGEKVSSNHANSLLEEYFKSSASKSDPWVVFIDELDMLAANQSLMYNLFNWPNVPNSRLILIAVANTMDLPERMTHKKISSRIGLTRINFTAYNHQQLIKILESRLEGIETFEKDAIEFAARKVSAFSGDARRALDICRRAVEILESSLCKTSDNDVPNSSTPKKKVTIAIIDKAVKEMLNSPSVTFVRRASLHQKLFLWSIVETQRRKGADETEFREVAQHHETLCMIHNIEKPSYSDLSAVCSFLCNCAAIFAQDGRRDIYRRIRLNCVSEDDIILALKQERIFKSIVK</sequence>
<dbReference type="PIRSF" id="PIRSF001767">
    <property type="entry name" value="Cdc6"/>
    <property type="match status" value="1"/>
</dbReference>
<evidence type="ECO:0000256" key="5">
    <source>
        <dbReference type="ARBA" id="ARBA00022705"/>
    </source>
</evidence>
<dbReference type="GO" id="GO:0051301">
    <property type="term" value="P:cell division"/>
    <property type="evidence" value="ECO:0007669"/>
    <property type="project" value="UniProtKB-UniRule"/>
</dbReference>
<dbReference type="GO" id="GO:0005664">
    <property type="term" value="C:nuclear origin of replication recognition complex"/>
    <property type="evidence" value="ECO:0007669"/>
    <property type="project" value="TreeGrafter"/>
</dbReference>
<dbReference type="InterPro" id="IPR015163">
    <property type="entry name" value="Cdc6_C"/>
</dbReference>
<reference evidence="16" key="1">
    <citation type="submission" date="2021-06" db="EMBL/GenBank/DDBJ databases">
        <authorList>
            <person name="Kallberg Y."/>
            <person name="Tangrot J."/>
            <person name="Rosling A."/>
        </authorList>
    </citation>
    <scope>NUCLEOTIDE SEQUENCE</scope>
    <source>
        <strain evidence="16">FL130A</strain>
    </source>
</reference>
<dbReference type="InterPro" id="IPR050311">
    <property type="entry name" value="ORC1/CDC6"/>
</dbReference>
<evidence type="ECO:0000256" key="14">
    <source>
        <dbReference type="SAM" id="MobiDB-lite"/>
    </source>
</evidence>
<comment type="caution">
    <text evidence="16">The sequence shown here is derived from an EMBL/GenBank/DDBJ whole genome shotgun (WGS) entry which is preliminary data.</text>
</comment>
<evidence type="ECO:0000256" key="1">
    <source>
        <dbReference type="ARBA" id="ARBA00004123"/>
    </source>
</evidence>
<evidence type="ECO:0000256" key="7">
    <source>
        <dbReference type="ARBA" id="ARBA00022741"/>
    </source>
</evidence>
<dbReference type="Pfam" id="PF22606">
    <property type="entry name" value="Cdc6-ORC-like_ATPase_lid"/>
    <property type="match status" value="1"/>
</dbReference>
<dbReference type="Gene3D" id="3.40.50.300">
    <property type="entry name" value="P-loop containing nucleotide triphosphate hydrolases"/>
    <property type="match status" value="1"/>
</dbReference>
<feature type="domain" description="AAA+ ATPase" evidence="15">
    <location>
        <begin position="89"/>
        <end position="239"/>
    </location>
</feature>
<dbReference type="Gene3D" id="1.10.8.60">
    <property type="match status" value="1"/>
</dbReference>
<dbReference type="InterPro" id="IPR036388">
    <property type="entry name" value="WH-like_DNA-bd_sf"/>
</dbReference>
<dbReference type="OrthoDB" id="1926878at2759"/>
<organism evidence="16 17">
    <name type="scientific">Ambispora leptoticha</name>
    <dbReference type="NCBI Taxonomy" id="144679"/>
    <lineage>
        <taxon>Eukaryota</taxon>
        <taxon>Fungi</taxon>
        <taxon>Fungi incertae sedis</taxon>
        <taxon>Mucoromycota</taxon>
        <taxon>Glomeromycotina</taxon>
        <taxon>Glomeromycetes</taxon>
        <taxon>Archaeosporales</taxon>
        <taxon>Ambisporaceae</taxon>
        <taxon>Ambispora</taxon>
    </lineage>
</organism>
<keyword evidence="9" id="KW-0460">Magnesium</keyword>
<evidence type="ECO:0000256" key="3">
    <source>
        <dbReference type="ARBA" id="ARBA00008398"/>
    </source>
</evidence>
<comment type="similarity">
    <text evidence="2 13">Belongs to the CDC6/cdc18 family.</text>
</comment>
<keyword evidence="7" id="KW-0547">Nucleotide-binding</keyword>
<evidence type="ECO:0000256" key="12">
    <source>
        <dbReference type="ARBA" id="ARBA00023306"/>
    </source>
</evidence>
<dbReference type="InterPro" id="IPR016314">
    <property type="entry name" value="Cdc6/18"/>
</dbReference>
<dbReference type="GO" id="GO:0033314">
    <property type="term" value="P:mitotic DNA replication checkpoint signaling"/>
    <property type="evidence" value="ECO:0007669"/>
    <property type="project" value="TreeGrafter"/>
</dbReference>
<dbReference type="GO" id="GO:0046872">
    <property type="term" value="F:metal ion binding"/>
    <property type="evidence" value="ECO:0007669"/>
    <property type="project" value="UniProtKB-KW"/>
</dbReference>
<comment type="subcellular location">
    <subcellularLocation>
        <location evidence="1">Nucleus</location>
    </subcellularLocation>
</comment>
<accession>A0A9N8VY56</accession>
<dbReference type="InterPro" id="IPR054425">
    <property type="entry name" value="Cdc6_ORC1-like_ATPase_lid"/>
</dbReference>